<gene>
    <name evidence="5" type="ORF">C8E99_0172</name>
</gene>
<sequence length="389" mass="41517">MRIIVCPHDMGMGGSQLNALDLAAAVRDRGHHVMLYAAPGPLMDRAHVLGLDLTLSNTGLRLSTGWAAGLVRLARSWRADVVHTYEWAPSIGASFGAHGLFGVPQVMTVLSMEVPRFLPRHLDLVVGTRQLWAAADEHPHRHLMEPPIDTVVNTPSDPWPARQVFGISPEDLVISLVGRMTTDLDKSGGVIAAIAAVDRLASREPAVLLLAGDGPELPRIRAVANRINTRHGRRVILTPGSLADPVPAYAAADVVLGMGSSVLRGMAFAKPAIVLGADGFCEPVTAQTLGAFDWQGFYGIGDGGEYPLLAPLTELARDAAERRRRGEWSRAVVEDHHSLRRAALLLDNIYGNARERRSGVARRTASLARSAAGLGSFLAGRILDGSAAA</sequence>
<keyword evidence="3 5" id="KW-0808">Transferase</keyword>
<evidence type="ECO:0000313" key="6">
    <source>
        <dbReference type="Proteomes" id="UP000256727"/>
    </source>
</evidence>
<dbReference type="SUPFAM" id="SSF53756">
    <property type="entry name" value="UDP-Glycosyltransferase/glycogen phosphorylase"/>
    <property type="match status" value="1"/>
</dbReference>
<accession>A0A3D9LAZ6</accession>
<dbReference type="RefSeq" id="WP_115930683.1">
    <property type="nucleotide sequence ID" value="NZ_QREH01000001.1"/>
</dbReference>
<dbReference type="Pfam" id="PF13439">
    <property type="entry name" value="Glyco_transf_4"/>
    <property type="match status" value="1"/>
</dbReference>
<name>A0A3D9LAZ6_9MICC</name>
<evidence type="ECO:0000259" key="4">
    <source>
        <dbReference type="Pfam" id="PF13439"/>
    </source>
</evidence>
<keyword evidence="6" id="KW-1185">Reference proteome</keyword>
<evidence type="ECO:0000256" key="3">
    <source>
        <dbReference type="ARBA" id="ARBA00022679"/>
    </source>
</evidence>
<dbReference type="OrthoDB" id="3861448at2"/>
<evidence type="ECO:0000256" key="1">
    <source>
        <dbReference type="ARBA" id="ARBA00009481"/>
    </source>
</evidence>
<evidence type="ECO:0000313" key="5">
    <source>
        <dbReference type="EMBL" id="REE02403.1"/>
    </source>
</evidence>
<dbReference type="Gene3D" id="3.40.50.2000">
    <property type="entry name" value="Glycogen Phosphorylase B"/>
    <property type="match status" value="2"/>
</dbReference>
<evidence type="ECO:0000256" key="2">
    <source>
        <dbReference type="ARBA" id="ARBA00022676"/>
    </source>
</evidence>
<dbReference type="GO" id="GO:0016757">
    <property type="term" value="F:glycosyltransferase activity"/>
    <property type="evidence" value="ECO:0007669"/>
    <property type="project" value="UniProtKB-KW"/>
</dbReference>
<feature type="domain" description="Glycosyltransferase subfamily 4-like N-terminal" evidence="4">
    <location>
        <begin position="13"/>
        <end position="113"/>
    </location>
</feature>
<comment type="similarity">
    <text evidence="1">Belongs to the glycosyltransferase group 1 family. Glycosyltransferase 4 subfamily.</text>
</comment>
<dbReference type="PANTHER" id="PTHR12526">
    <property type="entry name" value="GLYCOSYLTRANSFERASE"/>
    <property type="match status" value="1"/>
</dbReference>
<keyword evidence="2" id="KW-0328">Glycosyltransferase</keyword>
<dbReference type="Proteomes" id="UP000256727">
    <property type="component" value="Unassembled WGS sequence"/>
</dbReference>
<protein>
    <submittedName>
        <fullName evidence="5">Glycosyltransferase involved in cell wall biosynthesis</fullName>
    </submittedName>
</protein>
<dbReference type="Pfam" id="PF13692">
    <property type="entry name" value="Glyco_trans_1_4"/>
    <property type="match status" value="1"/>
</dbReference>
<reference evidence="5 6" key="1">
    <citation type="submission" date="2018-07" db="EMBL/GenBank/DDBJ databases">
        <title>Sequencing the genomes of 1000 actinobacteria strains.</title>
        <authorList>
            <person name="Klenk H.-P."/>
        </authorList>
    </citation>
    <scope>NUCLEOTIDE SEQUENCE [LARGE SCALE GENOMIC DNA]</scope>
    <source>
        <strain evidence="5 6">DSM 14442</strain>
    </source>
</reference>
<dbReference type="EMBL" id="QREH01000001">
    <property type="protein sequence ID" value="REE02403.1"/>
    <property type="molecule type" value="Genomic_DNA"/>
</dbReference>
<dbReference type="PANTHER" id="PTHR12526:SF640">
    <property type="entry name" value="COLANIC ACID BIOSYNTHESIS GLYCOSYLTRANSFERASE WCAL-RELATED"/>
    <property type="match status" value="1"/>
</dbReference>
<comment type="caution">
    <text evidence="5">The sequence shown here is derived from an EMBL/GenBank/DDBJ whole genome shotgun (WGS) entry which is preliminary data.</text>
</comment>
<dbReference type="AlphaFoldDB" id="A0A3D9LAZ6"/>
<proteinExistence type="inferred from homology"/>
<dbReference type="InterPro" id="IPR028098">
    <property type="entry name" value="Glyco_trans_4-like_N"/>
</dbReference>
<organism evidence="5 6">
    <name type="scientific">Citricoccus muralis</name>
    <dbReference type="NCBI Taxonomy" id="169134"/>
    <lineage>
        <taxon>Bacteria</taxon>
        <taxon>Bacillati</taxon>
        <taxon>Actinomycetota</taxon>
        <taxon>Actinomycetes</taxon>
        <taxon>Micrococcales</taxon>
        <taxon>Micrococcaceae</taxon>
        <taxon>Citricoccus</taxon>
    </lineage>
</organism>